<dbReference type="EMBL" id="LCUC01000382">
    <property type="protein sequence ID" value="KKY31527.1"/>
    <property type="molecule type" value="Genomic_DNA"/>
</dbReference>
<dbReference type="AlphaFoldDB" id="A0A0G2FA30"/>
<gene>
    <name evidence="2" type="ORF">UCDDA912_g08521</name>
</gene>
<protein>
    <submittedName>
        <fullName evidence="2">Putative cell surface spherulin 4-like protein</fullName>
    </submittedName>
</protein>
<organism evidence="2 3">
    <name type="scientific">Diaporthe ampelina</name>
    <dbReference type="NCBI Taxonomy" id="1214573"/>
    <lineage>
        <taxon>Eukaryota</taxon>
        <taxon>Fungi</taxon>
        <taxon>Dikarya</taxon>
        <taxon>Ascomycota</taxon>
        <taxon>Pezizomycotina</taxon>
        <taxon>Sordariomycetes</taxon>
        <taxon>Sordariomycetidae</taxon>
        <taxon>Diaporthales</taxon>
        <taxon>Diaporthaceae</taxon>
        <taxon>Diaporthe</taxon>
    </lineage>
</organism>
<evidence type="ECO:0000256" key="1">
    <source>
        <dbReference type="SAM" id="MobiDB-lite"/>
    </source>
</evidence>
<reference evidence="2 3" key="1">
    <citation type="submission" date="2015-05" db="EMBL/GenBank/DDBJ databases">
        <title>Distinctive expansion of gene families associated with plant cell wall degradation and secondary metabolism in the genomes of grapevine trunk pathogens.</title>
        <authorList>
            <person name="Lawrence D.P."/>
            <person name="Travadon R."/>
            <person name="Rolshausen P.E."/>
            <person name="Baumgartner K."/>
        </authorList>
    </citation>
    <scope>NUCLEOTIDE SEQUENCE [LARGE SCALE GENOMIC DNA]</scope>
    <source>
        <strain evidence="2">DA912</strain>
    </source>
</reference>
<dbReference type="PANTHER" id="PTHR35040:SF9">
    <property type="entry name" value="4-LIKE CELL SURFACE PROTEIN, PUTATIVE (AFU_ORTHOLOGUE AFUA_4G14080)-RELATED"/>
    <property type="match status" value="1"/>
</dbReference>
<name>A0A0G2FA30_9PEZI</name>
<sequence length="376" mass="40205">MAALAPGSKPSPSHVSSKPFVLVPLYIYPFPTAWEPLYVAADSHPELDFLVVVNPSSGPGPGILPDANYIEALARLTAAPNVKVIGYVHCSYGKRLLDELVAEVSAYRGWTHASERREDGRVCVGFSVGAVAAHCRIEMPNSRRVSQYVQRLGYIVSTTTDLPLQTIVVDGIFFDEVPSSTVFVQYMTSLSNATKTILNRSPAPVHAGDDVDQSDEVNDVSAAELDPASPTSTASPASPRAPPAASASAAPQSSSGLAAPSPPSNSTAIVIYNPGVVVDPIFYLAADYIVAFENASRQWNAPAVTQGFSRLPRPLRKKSIAVAHSAAGGFVEIGQLSRKCFELGCTGQFITTRPGYEQWCPSWPEFVQEMARRTAI</sequence>
<dbReference type="OrthoDB" id="5342184at2759"/>
<evidence type="ECO:0000313" key="3">
    <source>
        <dbReference type="Proteomes" id="UP000034680"/>
    </source>
</evidence>
<dbReference type="STRING" id="1214573.A0A0G2FA30"/>
<dbReference type="Proteomes" id="UP000034680">
    <property type="component" value="Unassembled WGS sequence"/>
</dbReference>
<dbReference type="InterPro" id="IPR021986">
    <property type="entry name" value="Spherulin4"/>
</dbReference>
<dbReference type="PANTHER" id="PTHR35040">
    <property type="match status" value="1"/>
</dbReference>
<feature type="compositionally biased region" description="Low complexity" evidence="1">
    <location>
        <begin position="227"/>
        <end position="259"/>
    </location>
</feature>
<comment type="caution">
    <text evidence="2">The sequence shown here is derived from an EMBL/GenBank/DDBJ whole genome shotgun (WGS) entry which is preliminary data.</text>
</comment>
<reference evidence="2 3" key="2">
    <citation type="submission" date="2015-05" db="EMBL/GenBank/DDBJ databases">
        <authorList>
            <person name="Morales-Cruz A."/>
            <person name="Amrine K.C."/>
            <person name="Cantu D."/>
        </authorList>
    </citation>
    <scope>NUCLEOTIDE SEQUENCE [LARGE SCALE GENOMIC DNA]</scope>
    <source>
        <strain evidence="2">DA912</strain>
    </source>
</reference>
<accession>A0A0G2FA30</accession>
<evidence type="ECO:0000313" key="2">
    <source>
        <dbReference type="EMBL" id="KKY31527.1"/>
    </source>
</evidence>
<feature type="region of interest" description="Disordered" evidence="1">
    <location>
        <begin position="224"/>
        <end position="262"/>
    </location>
</feature>
<keyword evidence="3" id="KW-1185">Reference proteome</keyword>
<proteinExistence type="predicted"/>
<dbReference type="Pfam" id="PF12138">
    <property type="entry name" value="Spherulin4"/>
    <property type="match status" value="1"/>
</dbReference>